<evidence type="ECO:0000256" key="1">
    <source>
        <dbReference type="ARBA" id="ARBA00004123"/>
    </source>
</evidence>
<gene>
    <name evidence="8" type="ORF">DMN91_002298</name>
    <name evidence="7" type="ORF">X777_00452</name>
</gene>
<dbReference type="GO" id="GO:0000124">
    <property type="term" value="C:SAGA complex"/>
    <property type="evidence" value="ECO:0007669"/>
    <property type="project" value="UniProtKB-ARBA"/>
</dbReference>
<evidence type="ECO:0000313" key="10">
    <source>
        <dbReference type="Proteomes" id="UP000279307"/>
    </source>
</evidence>
<dbReference type="CDD" id="cd07978">
    <property type="entry name" value="HFD_TAF13"/>
    <property type="match status" value="1"/>
</dbReference>
<dbReference type="InterPro" id="IPR003195">
    <property type="entry name" value="TFIID_TAF13"/>
</dbReference>
<dbReference type="Pfam" id="PF02269">
    <property type="entry name" value="TFIID-18kDa"/>
    <property type="match status" value="1"/>
</dbReference>
<dbReference type="OrthoDB" id="440760at2759"/>
<organism evidence="7 9">
    <name type="scientific">Ooceraea biroi</name>
    <name type="common">Clonal raider ant</name>
    <name type="synonym">Cerapachys biroi</name>
    <dbReference type="NCBI Taxonomy" id="2015173"/>
    <lineage>
        <taxon>Eukaryota</taxon>
        <taxon>Metazoa</taxon>
        <taxon>Ecdysozoa</taxon>
        <taxon>Arthropoda</taxon>
        <taxon>Hexapoda</taxon>
        <taxon>Insecta</taxon>
        <taxon>Pterygota</taxon>
        <taxon>Neoptera</taxon>
        <taxon>Endopterygota</taxon>
        <taxon>Hymenoptera</taxon>
        <taxon>Apocrita</taxon>
        <taxon>Aculeata</taxon>
        <taxon>Formicoidea</taxon>
        <taxon>Formicidae</taxon>
        <taxon>Dorylinae</taxon>
        <taxon>Ooceraea</taxon>
    </lineage>
</organism>
<dbReference type="PANTHER" id="PTHR11380:SF16">
    <property type="entry name" value="TRANSCRIPTION INITIATION PROTEIN SPT3 HOMOLOG"/>
    <property type="match status" value="1"/>
</dbReference>
<reference evidence="8 10" key="2">
    <citation type="journal article" date="2018" name="Genome Res.">
        <title>The genomic architecture and molecular evolution of ant odorant receptors.</title>
        <authorList>
            <person name="McKenzie S.K."/>
            <person name="Kronauer D.J.C."/>
        </authorList>
    </citation>
    <scope>NUCLEOTIDE SEQUENCE [LARGE SCALE GENOMIC DNA]</scope>
    <source>
        <strain evidence="8">Clonal line C1</strain>
    </source>
</reference>
<dbReference type="SUPFAM" id="SSF47113">
    <property type="entry name" value="Histone-fold"/>
    <property type="match status" value="1"/>
</dbReference>
<dbReference type="GO" id="GO:0046982">
    <property type="term" value="F:protein heterodimerization activity"/>
    <property type="evidence" value="ECO:0007669"/>
    <property type="project" value="InterPro"/>
</dbReference>
<dbReference type="OMA" id="YTEFCES"/>
<dbReference type="AlphaFoldDB" id="A0A026WUS6"/>
<accession>A0A026WUS6</accession>
<proteinExistence type="inferred from homology"/>
<comment type="subcellular location">
    <subcellularLocation>
        <location evidence="1">Nucleus</location>
    </subcellularLocation>
</comment>
<evidence type="ECO:0000256" key="3">
    <source>
        <dbReference type="ARBA" id="ARBA00023159"/>
    </source>
</evidence>
<evidence type="ECO:0000313" key="9">
    <source>
        <dbReference type="Proteomes" id="UP000053097"/>
    </source>
</evidence>
<evidence type="ECO:0000256" key="6">
    <source>
        <dbReference type="ARBA" id="ARBA00061274"/>
    </source>
</evidence>
<keyword evidence="9" id="KW-1185">Reference proteome</keyword>
<evidence type="ECO:0000313" key="8">
    <source>
        <dbReference type="EMBL" id="RLU26132.1"/>
    </source>
</evidence>
<evidence type="ECO:0000256" key="4">
    <source>
        <dbReference type="ARBA" id="ARBA00023163"/>
    </source>
</evidence>
<evidence type="ECO:0000313" key="7">
    <source>
        <dbReference type="EMBL" id="EZA59416.1"/>
    </source>
</evidence>
<protein>
    <submittedName>
        <fullName evidence="7">Transcription initiation protein SPT3-like protein</fullName>
    </submittedName>
</protein>
<dbReference type="InterPro" id="IPR009072">
    <property type="entry name" value="Histone-fold"/>
</dbReference>
<keyword evidence="5" id="KW-0539">Nucleus</keyword>
<keyword evidence="3" id="KW-0010">Activator</keyword>
<comment type="similarity">
    <text evidence="6">Belongs to the SPT3 family.</text>
</comment>
<name>A0A026WUS6_OOCBI</name>
<dbReference type="Proteomes" id="UP000053097">
    <property type="component" value="Unassembled WGS sequence"/>
</dbReference>
<dbReference type="GO" id="GO:0006357">
    <property type="term" value="P:regulation of transcription by RNA polymerase II"/>
    <property type="evidence" value="ECO:0007669"/>
    <property type="project" value="UniProtKB-ARBA"/>
</dbReference>
<keyword evidence="2" id="KW-0805">Transcription regulation</keyword>
<dbReference type="PANTHER" id="PTHR11380">
    <property type="entry name" value="TRANSCRIPTION INITIATION FACTOR TFIID/SUPT3-RELATED"/>
    <property type="match status" value="1"/>
</dbReference>
<dbReference type="FunFam" id="1.10.20.10:FF:000023">
    <property type="entry name" value="transcription initiation protein SPT3 homolog"/>
    <property type="match status" value="1"/>
</dbReference>
<dbReference type="GO" id="GO:0005634">
    <property type="term" value="C:nucleus"/>
    <property type="evidence" value="ECO:0007669"/>
    <property type="project" value="UniProtKB-SubCell"/>
</dbReference>
<evidence type="ECO:0000256" key="5">
    <source>
        <dbReference type="ARBA" id="ARBA00023242"/>
    </source>
</evidence>
<dbReference type="GO" id="GO:0006366">
    <property type="term" value="P:transcription by RNA polymerase II"/>
    <property type="evidence" value="ECO:0007669"/>
    <property type="project" value="InterPro"/>
</dbReference>
<dbReference type="GO" id="GO:0003713">
    <property type="term" value="F:transcription coactivator activity"/>
    <property type="evidence" value="ECO:0007669"/>
    <property type="project" value="TreeGrafter"/>
</dbReference>
<dbReference type="STRING" id="2015173.A0A026WUS6"/>
<dbReference type="Proteomes" id="UP000279307">
    <property type="component" value="Chromosome 2"/>
</dbReference>
<dbReference type="EMBL" id="KK107106">
    <property type="protein sequence ID" value="EZA59416.1"/>
    <property type="molecule type" value="Genomic_DNA"/>
</dbReference>
<dbReference type="EMBL" id="QOIP01000002">
    <property type="protein sequence ID" value="RLU26132.1"/>
    <property type="molecule type" value="Genomic_DNA"/>
</dbReference>
<sequence length="310" mass="35966">MAEASFSKMPDTELDYTQEIRQMMHGFGDSNEPLLESAKVIEDVVLQQMKTIVRRACEIADRRASSKKNSVISGEDILFLLRKNKMKLRRLMKYLELKELGCSVQKMMTTDVPQNMIVESDEIDGTKKKMPFQSFLEQIDNTGELFESTFAVDEVKQRRCIRADIAARSMDEVRYMKFSKARRVSFANKNQHKFNDWICVGGDVTLSKQAYTILSYLAYETVAEIVDLTFLVRQDQSKLHGGDAIDRQRLSYVNPITYKPYYHKNVYVAKPLTPSEITEALRRYWSPQLDIAGPFNRWSMRRPHLKLLSC</sequence>
<reference evidence="7 9" key="1">
    <citation type="journal article" date="2014" name="Curr. Biol.">
        <title>The genome of the clonal raider ant Cerapachys biroi.</title>
        <authorList>
            <person name="Oxley P.R."/>
            <person name="Ji L."/>
            <person name="Fetter-Pruneda I."/>
            <person name="McKenzie S.K."/>
            <person name="Li C."/>
            <person name="Hu H."/>
            <person name="Zhang G."/>
            <person name="Kronauer D.J."/>
        </authorList>
    </citation>
    <scope>NUCLEOTIDE SEQUENCE [LARGE SCALE GENOMIC DNA]</scope>
</reference>
<evidence type="ECO:0000256" key="2">
    <source>
        <dbReference type="ARBA" id="ARBA00023015"/>
    </source>
</evidence>
<keyword evidence="4" id="KW-0804">Transcription</keyword>
<dbReference type="Gene3D" id="1.10.20.10">
    <property type="entry name" value="Histone, subunit A"/>
    <property type="match status" value="1"/>
</dbReference>
<reference evidence="8" key="3">
    <citation type="submission" date="2018-07" db="EMBL/GenBank/DDBJ databases">
        <authorList>
            <person name="Mckenzie S.K."/>
            <person name="Kronauer D.J.C."/>
        </authorList>
    </citation>
    <scope>NUCLEOTIDE SEQUENCE</scope>
    <source>
        <strain evidence="8">Clonal line C1</strain>
    </source>
</reference>